<dbReference type="InterPro" id="IPR039422">
    <property type="entry name" value="MarR/SlyA-like"/>
</dbReference>
<evidence type="ECO:0000313" key="2">
    <source>
        <dbReference type="EMBL" id="KTR96392.1"/>
    </source>
</evidence>
<evidence type="ECO:0000313" key="3">
    <source>
        <dbReference type="Proteomes" id="UP000075025"/>
    </source>
</evidence>
<dbReference type="Gene3D" id="1.10.10.10">
    <property type="entry name" value="Winged helix-like DNA-binding domain superfamily/Winged helix DNA-binding domain"/>
    <property type="match status" value="1"/>
</dbReference>
<dbReference type="InterPro" id="IPR000835">
    <property type="entry name" value="HTH_MarR-typ"/>
</dbReference>
<dbReference type="InterPro" id="IPR036388">
    <property type="entry name" value="WH-like_DNA-bd_sf"/>
</dbReference>
<dbReference type="InterPro" id="IPR036390">
    <property type="entry name" value="WH_DNA-bd_sf"/>
</dbReference>
<dbReference type="GO" id="GO:0006950">
    <property type="term" value="P:response to stress"/>
    <property type="evidence" value="ECO:0007669"/>
    <property type="project" value="TreeGrafter"/>
</dbReference>
<dbReference type="Pfam" id="PF12802">
    <property type="entry name" value="MarR_2"/>
    <property type="match status" value="1"/>
</dbReference>
<accession>A0A147F0N9</accession>
<dbReference type="PATRIC" id="fig|2033.6.peg.472"/>
<dbReference type="SMART" id="SM00347">
    <property type="entry name" value="HTH_MARR"/>
    <property type="match status" value="1"/>
</dbReference>
<gene>
    <name evidence="2" type="ORF">NS220_02480</name>
</gene>
<dbReference type="OrthoDB" id="3177763at2"/>
<dbReference type="GO" id="GO:0003700">
    <property type="term" value="F:DNA-binding transcription factor activity"/>
    <property type="evidence" value="ECO:0007669"/>
    <property type="project" value="InterPro"/>
</dbReference>
<name>A0A147F0N9_MICTE</name>
<dbReference type="RefSeq" id="WP_058622525.1">
    <property type="nucleotide sequence ID" value="NZ_LDRT01000012.1"/>
</dbReference>
<dbReference type="PANTHER" id="PTHR33164:SF103">
    <property type="entry name" value="REGULATORY PROTEIN MARR"/>
    <property type="match status" value="1"/>
</dbReference>
<dbReference type="EMBL" id="LDRT01000012">
    <property type="protein sequence ID" value="KTR96392.1"/>
    <property type="molecule type" value="Genomic_DNA"/>
</dbReference>
<organism evidence="2 3">
    <name type="scientific">Microbacterium testaceum</name>
    <name type="common">Aureobacterium testaceum</name>
    <name type="synonym">Brevibacterium testaceum</name>
    <dbReference type="NCBI Taxonomy" id="2033"/>
    <lineage>
        <taxon>Bacteria</taxon>
        <taxon>Bacillati</taxon>
        <taxon>Actinomycetota</taxon>
        <taxon>Actinomycetes</taxon>
        <taxon>Micrococcales</taxon>
        <taxon>Microbacteriaceae</taxon>
        <taxon>Microbacterium</taxon>
    </lineage>
</organism>
<dbReference type="PANTHER" id="PTHR33164">
    <property type="entry name" value="TRANSCRIPTIONAL REGULATOR, MARR FAMILY"/>
    <property type="match status" value="1"/>
</dbReference>
<evidence type="ECO:0000259" key="1">
    <source>
        <dbReference type="SMART" id="SM00347"/>
    </source>
</evidence>
<protein>
    <recommendedName>
        <fullName evidence="1">HTH marR-type domain-containing protein</fullName>
    </recommendedName>
</protein>
<dbReference type="Proteomes" id="UP000075025">
    <property type="component" value="Unassembled WGS sequence"/>
</dbReference>
<dbReference type="AlphaFoldDB" id="A0A147F0N9"/>
<sequence length="142" mass="15974">MEVARHGTAEHLAREIKRLQWRHHRQLDSRMRAIGSTIVQWDVLRALAADPDASGHDLALATFQSDQSLGQMIRRMEARGLITRSNPQGRRWVHQITPRGAEILAAGHSFAAEIFEQTFGMLSDGQRQQLAELLATLNATED</sequence>
<proteinExistence type="predicted"/>
<dbReference type="SUPFAM" id="SSF46785">
    <property type="entry name" value="Winged helix' DNA-binding domain"/>
    <property type="match status" value="1"/>
</dbReference>
<reference evidence="2 3" key="1">
    <citation type="journal article" date="2016" name="Front. Microbiol.">
        <title>Genomic Resource of Rice Seed Associated Bacteria.</title>
        <authorList>
            <person name="Midha S."/>
            <person name="Bansal K."/>
            <person name="Sharma S."/>
            <person name="Kumar N."/>
            <person name="Patil P.P."/>
            <person name="Chaudhry V."/>
            <person name="Patil P.B."/>
        </authorList>
    </citation>
    <scope>NUCLEOTIDE SEQUENCE [LARGE SCALE GENOMIC DNA]</scope>
    <source>
        <strain evidence="2 3">NS220</strain>
    </source>
</reference>
<feature type="domain" description="HTH marR-type" evidence="1">
    <location>
        <begin position="29"/>
        <end position="130"/>
    </location>
</feature>
<comment type="caution">
    <text evidence="2">The sequence shown here is derived from an EMBL/GenBank/DDBJ whole genome shotgun (WGS) entry which is preliminary data.</text>
</comment>